<protein>
    <recommendedName>
        <fullName evidence="1">Putative membrane protein insertion efficiency factor</fullName>
    </recommendedName>
</protein>
<dbReference type="OrthoDB" id="9801753at2"/>
<dbReference type="GO" id="GO:0005886">
    <property type="term" value="C:plasma membrane"/>
    <property type="evidence" value="ECO:0007669"/>
    <property type="project" value="UniProtKB-SubCell"/>
</dbReference>
<evidence type="ECO:0000313" key="2">
    <source>
        <dbReference type="EMBL" id="SMA46514.1"/>
    </source>
</evidence>
<gene>
    <name evidence="2" type="primary">yidD</name>
    <name evidence="2" type="ORF">EHSB41UT_02186</name>
</gene>
<dbReference type="AlphaFoldDB" id="A0A1X7AJY9"/>
<name>A0A1X7AJY9_9GAMM</name>
<dbReference type="PANTHER" id="PTHR33383">
    <property type="entry name" value="MEMBRANE PROTEIN INSERTION EFFICIENCY FACTOR-RELATED"/>
    <property type="match status" value="1"/>
</dbReference>
<keyword evidence="3" id="KW-1185">Reference proteome</keyword>
<dbReference type="EMBL" id="FWPT01000004">
    <property type="protein sequence ID" value="SMA46514.1"/>
    <property type="molecule type" value="Genomic_DNA"/>
</dbReference>
<keyword evidence="1" id="KW-1003">Cell membrane</keyword>
<accession>A0A1X7AJY9</accession>
<dbReference type="SMART" id="SM01234">
    <property type="entry name" value="Haemolytic"/>
    <property type="match status" value="1"/>
</dbReference>
<dbReference type="Pfam" id="PF01809">
    <property type="entry name" value="YidD"/>
    <property type="match status" value="1"/>
</dbReference>
<sequence length="94" mass="10489">MNPVRSFVLLLIRGYQLGISPLMANRCRFYPSCSSYATEAITLHGILKGGYLTCLRLLRCHPFHAGGYDPVPGSQEYQALNQVDPDTPNRFDGQ</sequence>
<keyword evidence="1" id="KW-0472">Membrane</keyword>
<comment type="subcellular location">
    <subcellularLocation>
        <location evidence="1">Cell membrane</location>
        <topology evidence="1">Peripheral membrane protein</topology>
        <orientation evidence="1">Cytoplasmic side</orientation>
    </subcellularLocation>
</comment>
<proteinExistence type="inferred from homology"/>
<dbReference type="Proteomes" id="UP000196573">
    <property type="component" value="Unassembled WGS sequence"/>
</dbReference>
<dbReference type="InterPro" id="IPR002696">
    <property type="entry name" value="Membr_insert_effic_factor_YidD"/>
</dbReference>
<comment type="similarity">
    <text evidence="1">Belongs to the UPF0161 family.</text>
</comment>
<reference evidence="2 3" key="1">
    <citation type="submission" date="2017-03" db="EMBL/GenBank/DDBJ databases">
        <authorList>
            <person name="Afonso C.L."/>
            <person name="Miller P.J."/>
            <person name="Scott M.A."/>
            <person name="Spackman E."/>
            <person name="Goraichik I."/>
            <person name="Dimitrov K.M."/>
            <person name="Suarez D.L."/>
            <person name="Swayne D.E."/>
        </authorList>
    </citation>
    <scope>NUCLEOTIDE SEQUENCE [LARGE SCALE GENOMIC DNA]</scope>
    <source>
        <strain evidence="2">SB41UT1</strain>
    </source>
</reference>
<dbReference type="RefSeq" id="WP_087109711.1">
    <property type="nucleotide sequence ID" value="NZ_CBCSCN010000002.1"/>
</dbReference>
<evidence type="ECO:0000313" key="3">
    <source>
        <dbReference type="Proteomes" id="UP000196573"/>
    </source>
</evidence>
<comment type="function">
    <text evidence="1">Could be involved in insertion of integral membrane proteins into the membrane.</text>
</comment>
<dbReference type="PANTHER" id="PTHR33383:SF1">
    <property type="entry name" value="MEMBRANE PROTEIN INSERTION EFFICIENCY FACTOR-RELATED"/>
    <property type="match status" value="1"/>
</dbReference>
<dbReference type="HAMAP" id="MF_00386">
    <property type="entry name" value="UPF0161_YidD"/>
    <property type="match status" value="1"/>
</dbReference>
<evidence type="ECO:0000256" key="1">
    <source>
        <dbReference type="HAMAP-Rule" id="MF_00386"/>
    </source>
</evidence>
<dbReference type="NCBIfam" id="TIGR00278">
    <property type="entry name" value="membrane protein insertion efficiency factor YidD"/>
    <property type="match status" value="1"/>
</dbReference>
<organism evidence="2 3">
    <name type="scientific">Parendozoicomonas haliclonae</name>
    <dbReference type="NCBI Taxonomy" id="1960125"/>
    <lineage>
        <taxon>Bacteria</taxon>
        <taxon>Pseudomonadati</taxon>
        <taxon>Pseudomonadota</taxon>
        <taxon>Gammaproteobacteria</taxon>
        <taxon>Oceanospirillales</taxon>
        <taxon>Endozoicomonadaceae</taxon>
        <taxon>Parendozoicomonas</taxon>
    </lineage>
</organism>